<protein>
    <submittedName>
        <fullName evidence="2">Uncharacterized protein</fullName>
    </submittedName>
</protein>
<evidence type="ECO:0000256" key="1">
    <source>
        <dbReference type="SAM" id="SignalP"/>
    </source>
</evidence>
<dbReference type="KEGG" id="kdj:28966252"/>
<evidence type="ECO:0000313" key="3">
    <source>
        <dbReference type="EMBL" id="WWC59976.1"/>
    </source>
</evidence>
<dbReference type="OrthoDB" id="10385408at2759"/>
<evidence type="ECO:0000313" key="4">
    <source>
        <dbReference type="Proteomes" id="UP000078595"/>
    </source>
</evidence>
<reference evidence="2" key="1">
    <citation type="submission" date="2013-07" db="EMBL/GenBank/DDBJ databases">
        <title>The Genome Sequence of Cryptococcus dejecticola CBS10117.</title>
        <authorList>
            <consortium name="The Broad Institute Genome Sequencing Platform"/>
            <person name="Cuomo C."/>
            <person name="Litvintseva A."/>
            <person name="Chen Y."/>
            <person name="Heitman J."/>
            <person name="Sun S."/>
            <person name="Springer D."/>
            <person name="Dromer F."/>
            <person name="Young S.K."/>
            <person name="Zeng Q."/>
            <person name="Gargeya S."/>
            <person name="Fitzgerald M."/>
            <person name="Abouelleil A."/>
            <person name="Alvarado L."/>
            <person name="Berlin A.M."/>
            <person name="Chapman S.B."/>
            <person name="Dewar J."/>
            <person name="Goldberg J."/>
            <person name="Griggs A."/>
            <person name="Gujja S."/>
            <person name="Hansen M."/>
            <person name="Howarth C."/>
            <person name="Imamovic A."/>
            <person name="Larimer J."/>
            <person name="McCowan C."/>
            <person name="Murphy C."/>
            <person name="Pearson M."/>
            <person name="Priest M."/>
            <person name="Roberts A."/>
            <person name="Saif S."/>
            <person name="Shea T."/>
            <person name="Sykes S."/>
            <person name="Wortman J."/>
            <person name="Nusbaum C."/>
            <person name="Birren B."/>
        </authorList>
    </citation>
    <scope>NUCLEOTIDE SEQUENCE [LARGE SCALE GENOMIC DNA]</scope>
    <source>
        <strain evidence="2">CBS 10117</strain>
    </source>
</reference>
<dbReference type="GeneID" id="28966252"/>
<keyword evidence="1" id="KW-0732">Signal</keyword>
<dbReference type="AlphaFoldDB" id="A0A1A6A907"/>
<dbReference type="RefSeq" id="XP_018264387.1">
    <property type="nucleotide sequence ID" value="XM_018405893.1"/>
</dbReference>
<gene>
    <name evidence="2" type="ORF">I303_02553</name>
    <name evidence="3" type="ORF">I303_102539</name>
</gene>
<feature type="chain" id="PRO_5008342222" evidence="1">
    <location>
        <begin position="20"/>
        <end position="142"/>
    </location>
</feature>
<evidence type="ECO:0000313" key="2">
    <source>
        <dbReference type="EMBL" id="OBR86545.1"/>
    </source>
</evidence>
<reference evidence="3" key="2">
    <citation type="submission" date="2013-07" db="EMBL/GenBank/DDBJ databases">
        <authorList>
            <consortium name="The Broad Institute Genome Sequencing Platform"/>
            <person name="Cuomo C."/>
            <person name="Litvintseva A."/>
            <person name="Chen Y."/>
            <person name="Heitman J."/>
            <person name="Sun S."/>
            <person name="Springer D."/>
            <person name="Dromer F."/>
            <person name="Young S.K."/>
            <person name="Zeng Q."/>
            <person name="Gargeya S."/>
            <person name="Fitzgerald M."/>
            <person name="Abouelleil A."/>
            <person name="Alvarado L."/>
            <person name="Berlin A.M."/>
            <person name="Chapman S.B."/>
            <person name="Dewar J."/>
            <person name="Goldberg J."/>
            <person name="Griggs A."/>
            <person name="Gujja S."/>
            <person name="Hansen M."/>
            <person name="Howarth C."/>
            <person name="Imamovic A."/>
            <person name="Larimer J."/>
            <person name="McCowan C."/>
            <person name="Murphy C."/>
            <person name="Pearson M."/>
            <person name="Priest M."/>
            <person name="Roberts A."/>
            <person name="Saif S."/>
            <person name="Shea T."/>
            <person name="Sykes S."/>
            <person name="Wortman J."/>
            <person name="Nusbaum C."/>
            <person name="Birren B."/>
        </authorList>
    </citation>
    <scope>NUCLEOTIDE SEQUENCE</scope>
    <source>
        <strain evidence="3">CBS 10117</strain>
    </source>
</reference>
<accession>A0A1A6A907</accession>
<dbReference type="VEuPathDB" id="FungiDB:I303_02553"/>
<dbReference type="EMBL" id="CP144532">
    <property type="protein sequence ID" value="WWC59976.1"/>
    <property type="molecule type" value="Genomic_DNA"/>
</dbReference>
<dbReference type="Proteomes" id="UP000078595">
    <property type="component" value="Chromosome 3"/>
</dbReference>
<name>A0A1A6A907_9TREE</name>
<organism evidence="2">
    <name type="scientific">Kwoniella dejecticola CBS 10117</name>
    <dbReference type="NCBI Taxonomy" id="1296121"/>
    <lineage>
        <taxon>Eukaryota</taxon>
        <taxon>Fungi</taxon>
        <taxon>Dikarya</taxon>
        <taxon>Basidiomycota</taxon>
        <taxon>Agaricomycotina</taxon>
        <taxon>Tremellomycetes</taxon>
        <taxon>Tremellales</taxon>
        <taxon>Cryptococcaceae</taxon>
        <taxon>Kwoniella</taxon>
    </lineage>
</organism>
<sequence length="142" mass="15938">MYIKSTIVVYLMSLADTLAHTITDKRDGPKDANIIVKVVGDTKIATMGQPPENQHNFHWTENDMKHPMPLSFDLQVNDKFLLKCNARVGEDFRGYETFTLSMDPFALQTANGHTAEAAAIACPKFTCLHGEEECGDIKTWDF</sequence>
<feature type="signal peptide" evidence="1">
    <location>
        <begin position="1"/>
        <end position="19"/>
    </location>
</feature>
<proteinExistence type="predicted"/>
<keyword evidence="4" id="KW-1185">Reference proteome</keyword>
<dbReference type="EMBL" id="KI894029">
    <property type="protein sequence ID" value="OBR86545.1"/>
    <property type="molecule type" value="Genomic_DNA"/>
</dbReference>
<reference evidence="3" key="3">
    <citation type="submission" date="2024-02" db="EMBL/GenBank/DDBJ databases">
        <title>Comparative genomics of Cryptococcus and Kwoniella reveals pathogenesis evolution and contrasting modes of karyotype evolution via chromosome fusion or intercentromeric recombination.</title>
        <authorList>
            <person name="Coelho M.A."/>
            <person name="David-Palma M."/>
            <person name="Shea T."/>
            <person name="Bowers K."/>
            <person name="McGinley-Smith S."/>
            <person name="Mohammad A.W."/>
            <person name="Gnirke A."/>
            <person name="Yurkov A.M."/>
            <person name="Nowrousian M."/>
            <person name="Sun S."/>
            <person name="Cuomo C.A."/>
            <person name="Heitman J."/>
        </authorList>
    </citation>
    <scope>NUCLEOTIDE SEQUENCE</scope>
    <source>
        <strain evidence="3">CBS 10117</strain>
    </source>
</reference>